<dbReference type="OrthoDB" id="10017054at2759"/>
<sequence length="983" mass="112410">MNTEYILMKDSQLDRHERVFTRWINLQLAKANPPVRVSNLVNGSKDGKVLLTLVEVLLGIKVLRDTKNSRIANIKSIQEAMGHLARNKVRTGSVTASEIVSGVQRATISLVWSIIFQFQVIKAIQPSQTDYGVDQKLLGWCQYQLKGYKSKVEVTNLTTSWMDGLAFNALLHSFNPSHFNFDAISASDGEKRLANALNLATENYGVPPIFDLEDFGIETPDKNMITLFLSYLYQFTRSGALSVESFETFRKQTSSEVKTEYKVQTFSTRYETSSSRATTYDVRTTSTTHQGKNDSVFYENQSVGNERVLHVTGFPSSIQIQGRKGFVVSPFRKPSGSSSRNSSRASSPDSKELKDEPLTFTSSPQMSWNESYEYKVATRNVTSDSHVTSTSSTNMLSSQSSEDDSARVDKLISMVQNGQTHENHKEVVPGDVKSDSEKRITYTVEKRTERAPVVNIETEETVVDEIVKKTIGTVEDEQERERSGKSDAEIDAKEGDGSNKVAATPEKDRKGEALHENTTLPDGRTNKTREVLLVSTARISGEENPKKTEPDGRASWLSVSTEDDGEQSSDASLVHYFRYDKDESSPPSSTAGSINFVDYLKRKLDAVDRDLFDIEYGAGQSDKESMDLQTTKKALDQHKDVLLELESVEAHTYDVLEEGKNLVNEKCFDSSHEEYFSDRMEATEGKLKRTEEVVNKEHQRLFDLYVILLNQHLERMNDWLVRAESRMALDDDVEPTYEGVNLQIVNHKTFQEDLSNHSMVNMILDMDMEDPAIDETIRDWVKVLSERWAAVWTWAEEWKEKLYKALIDWNKLREEETVLLSWLSSKEQTMDVIGQTDITDEAQVKMHLNLLELQDTQSKVKQMGDLMKEVRAWMDEAEKLIKFIRLQSDPEKETKIQEKIELKCEEKDRNQLKVDEINRLEEELSANIDKRSNYYMKRVTKPFKKRWDDTRIALDRFRNDDYPFVKPDDCFLVKCLKKALVVN</sequence>
<name>A0A3M6UXY5_POCDA</name>
<feature type="region of interest" description="Disordered" evidence="1">
    <location>
        <begin position="381"/>
        <end position="406"/>
    </location>
</feature>
<evidence type="ECO:0000256" key="1">
    <source>
        <dbReference type="SAM" id="MobiDB-lite"/>
    </source>
</evidence>
<dbReference type="Pfam" id="PF00307">
    <property type="entry name" value="CH"/>
    <property type="match status" value="2"/>
</dbReference>
<dbReference type="InterPro" id="IPR036872">
    <property type="entry name" value="CH_dom_sf"/>
</dbReference>
<feature type="domain" description="Calponin-homology (CH)" evidence="2">
    <location>
        <begin position="131"/>
        <end position="237"/>
    </location>
</feature>
<dbReference type="InterPro" id="IPR001715">
    <property type="entry name" value="CH_dom"/>
</dbReference>
<feature type="compositionally biased region" description="Basic and acidic residues" evidence="1">
    <location>
        <begin position="505"/>
        <end position="515"/>
    </location>
</feature>
<feature type="compositionally biased region" description="Basic and acidic residues" evidence="1">
    <location>
        <begin position="479"/>
        <end position="497"/>
    </location>
</feature>
<feature type="compositionally biased region" description="Low complexity" evidence="1">
    <location>
        <begin position="381"/>
        <end position="400"/>
    </location>
</feature>
<reference evidence="3 4" key="1">
    <citation type="journal article" date="2018" name="Sci. Rep.">
        <title>Comparative analysis of the Pocillopora damicornis genome highlights role of immune system in coral evolution.</title>
        <authorList>
            <person name="Cunning R."/>
            <person name="Bay R.A."/>
            <person name="Gillette P."/>
            <person name="Baker A.C."/>
            <person name="Traylor-Knowles N."/>
        </authorList>
    </citation>
    <scope>NUCLEOTIDE SEQUENCE [LARGE SCALE GENOMIC DNA]</scope>
    <source>
        <strain evidence="3">RSMAS</strain>
        <tissue evidence="3">Whole animal</tissue>
    </source>
</reference>
<evidence type="ECO:0000259" key="2">
    <source>
        <dbReference type="PROSITE" id="PS50021"/>
    </source>
</evidence>
<dbReference type="Proteomes" id="UP000275408">
    <property type="component" value="Unassembled WGS sequence"/>
</dbReference>
<organism evidence="3 4">
    <name type="scientific">Pocillopora damicornis</name>
    <name type="common">Cauliflower coral</name>
    <name type="synonym">Millepora damicornis</name>
    <dbReference type="NCBI Taxonomy" id="46731"/>
    <lineage>
        <taxon>Eukaryota</taxon>
        <taxon>Metazoa</taxon>
        <taxon>Cnidaria</taxon>
        <taxon>Anthozoa</taxon>
        <taxon>Hexacorallia</taxon>
        <taxon>Scleractinia</taxon>
        <taxon>Astrocoeniina</taxon>
        <taxon>Pocilloporidae</taxon>
        <taxon>Pocillopora</taxon>
    </lineage>
</organism>
<evidence type="ECO:0000313" key="3">
    <source>
        <dbReference type="EMBL" id="RMX58480.1"/>
    </source>
</evidence>
<protein>
    <recommendedName>
        <fullName evidence="2">Calponin-homology (CH) domain-containing protein</fullName>
    </recommendedName>
</protein>
<feature type="compositionally biased region" description="Basic and acidic residues" evidence="1">
    <location>
        <begin position="540"/>
        <end position="552"/>
    </location>
</feature>
<dbReference type="SUPFAM" id="SSF47576">
    <property type="entry name" value="Calponin-homology domain, CH-domain"/>
    <property type="match status" value="1"/>
</dbReference>
<dbReference type="Gene3D" id="1.10.418.10">
    <property type="entry name" value="Calponin-like domain"/>
    <property type="match status" value="2"/>
</dbReference>
<feature type="domain" description="Calponin-homology (CH)" evidence="2">
    <location>
        <begin position="14"/>
        <end position="119"/>
    </location>
</feature>
<dbReference type="STRING" id="46731.A0A3M6UXY5"/>
<gene>
    <name evidence="3" type="ORF">pdam_00010758</name>
</gene>
<feature type="compositionally biased region" description="Low complexity" evidence="1">
    <location>
        <begin position="335"/>
        <end position="348"/>
    </location>
</feature>
<dbReference type="AlphaFoldDB" id="A0A3M6UXY5"/>
<feature type="region of interest" description="Disordered" evidence="1">
    <location>
        <begin position="473"/>
        <end position="568"/>
    </location>
</feature>
<dbReference type="Gene3D" id="1.20.58.60">
    <property type="match status" value="1"/>
</dbReference>
<dbReference type="PROSITE" id="PS50021">
    <property type="entry name" value="CH"/>
    <property type="match status" value="2"/>
</dbReference>
<dbReference type="InterPro" id="IPR018159">
    <property type="entry name" value="Spectrin/alpha-actinin"/>
</dbReference>
<dbReference type="SMART" id="SM00150">
    <property type="entry name" value="SPEC"/>
    <property type="match status" value="1"/>
</dbReference>
<proteinExistence type="predicted"/>
<dbReference type="EMBL" id="RCHS01000500">
    <property type="protein sequence ID" value="RMX58480.1"/>
    <property type="molecule type" value="Genomic_DNA"/>
</dbReference>
<dbReference type="PANTHER" id="PTHR11915">
    <property type="entry name" value="SPECTRIN/FILAMIN RELATED CYTOSKELETAL PROTEIN"/>
    <property type="match status" value="1"/>
</dbReference>
<keyword evidence="4" id="KW-1185">Reference proteome</keyword>
<dbReference type="SUPFAM" id="SSF46966">
    <property type="entry name" value="Spectrin repeat"/>
    <property type="match status" value="1"/>
</dbReference>
<comment type="caution">
    <text evidence="3">The sequence shown here is derived from an EMBL/GenBank/DDBJ whole genome shotgun (WGS) entry which is preliminary data.</text>
</comment>
<accession>A0A3M6UXY5</accession>
<dbReference type="SMART" id="SM00033">
    <property type="entry name" value="CH"/>
    <property type="match status" value="2"/>
</dbReference>
<evidence type="ECO:0000313" key="4">
    <source>
        <dbReference type="Proteomes" id="UP000275408"/>
    </source>
</evidence>
<dbReference type="CDD" id="cd00176">
    <property type="entry name" value="SPEC"/>
    <property type="match status" value="1"/>
</dbReference>
<feature type="region of interest" description="Disordered" evidence="1">
    <location>
        <begin position="329"/>
        <end position="364"/>
    </location>
</feature>